<evidence type="ECO:0000256" key="4">
    <source>
        <dbReference type="ARBA" id="ARBA00023004"/>
    </source>
</evidence>
<dbReference type="InterPro" id="IPR058240">
    <property type="entry name" value="rSAM_sf"/>
</dbReference>
<dbReference type="InterPro" id="IPR022946">
    <property type="entry name" value="UPF0313"/>
</dbReference>
<evidence type="ECO:0000256" key="5">
    <source>
        <dbReference type="ARBA" id="ARBA00023014"/>
    </source>
</evidence>
<keyword evidence="2 6" id="KW-0949">S-adenosyl-L-methionine</keyword>
<reference evidence="8 9" key="1">
    <citation type="submission" date="2014-10" db="EMBL/GenBank/DDBJ databases">
        <authorList>
            <person name="Seo M.-J."/>
            <person name="Seok Y.J."/>
            <person name="Cha I.-T."/>
        </authorList>
    </citation>
    <scope>NUCLEOTIDE SEQUENCE [LARGE SCALE GENOMIC DNA]</scope>
    <source>
        <strain evidence="8 9">NEU</strain>
    </source>
</reference>
<protein>
    <submittedName>
        <fullName evidence="8">Radical SAM superfamily protein</fullName>
    </submittedName>
</protein>
<dbReference type="InterPro" id="IPR024560">
    <property type="entry name" value="UPF0313_C"/>
</dbReference>
<gene>
    <name evidence="8" type="ORF">LO55_1590</name>
</gene>
<organism evidence="8 9">
    <name type="scientific">Massilia timonae</name>
    <dbReference type="NCBI Taxonomy" id="47229"/>
    <lineage>
        <taxon>Bacteria</taxon>
        <taxon>Pseudomonadati</taxon>
        <taxon>Pseudomonadota</taxon>
        <taxon>Betaproteobacteria</taxon>
        <taxon>Burkholderiales</taxon>
        <taxon>Oxalobacteraceae</taxon>
        <taxon>Telluria group</taxon>
        <taxon>Massilia</taxon>
    </lineage>
</organism>
<dbReference type="PANTHER" id="PTHR32331">
    <property type="entry name" value="UPF0313 PROTEIN YGIQ"/>
    <property type="match status" value="1"/>
</dbReference>
<feature type="binding site" evidence="6">
    <location>
        <position position="361"/>
    </location>
    <ligand>
        <name>[4Fe-4S] cluster</name>
        <dbReference type="ChEBI" id="CHEBI:49883"/>
        <note>4Fe-4S-S-AdoMet</note>
    </ligand>
</feature>
<dbReference type="PROSITE" id="PS01278">
    <property type="entry name" value="MTTASE_RADICAL"/>
    <property type="match status" value="1"/>
</dbReference>
<accession>A0A1S2N598</accession>
<sequence length="731" mass="81488">MDKLGWDSCDIILITGDAYIDHPSFGMALVGRLLEAQGYRVGIISQPDWTSVEPFRALGKPNLYWGITAGNMDSMVNRYTADRKIRSDDAYTPNAEPNKRPDRAVTVYCQRAREAFPGVPVIAGSIEASLRRIAHYDYWSDKVRRSVLFESKADLVIFGNAERALVDVTRRIAAGENIKTIRDLRGTAFLVPQGWLPDEEWSVHNSTRVDVPGRIDKQPNPYAMALEDPKTCALDNAAPEPEVKPVVIMTREQRQAAAREKAAKTVVRLPSFETVSEDPVMYAHASRVFHLESNPGNARALVQAHGDRDVWLNPPPLPLAMDEMDNVYDLPYARAPHPSYGKAHIPAWEMIRYSVNIMRGCFGGCTFCSITEHEGRIIQSRSEPSILREIELIRDTTKNFAGTITDLGGPTANMYRLACKDKKIEESCRRLSCVYPTICSNLGTDHSKLISLYRKARAIPGIKKILIGSGLRYDLAVRSPEYVKELVTHHVGGLLKIAPEHTEQGTLSKMMKPGIGAYDEFKRLFDKYSVEAGKKQYLIPYFIAAHPGSTDEDMLNLALWLKKNNFKLDQVQTFTPTPMAMATTMYHSRKNPLAKVTEDSEVVETAKSGKTRKLHKAFLRYYDPENWPILREGLKRMGRTDLIGNGERHLIPPPGGELPGAAREERRPAGAPPKGRVIEVAPKRAAGPGGQRSERRNDRASAGTPFMAPPSKVKPSILSTIKSKPKAAGRK</sequence>
<dbReference type="Gene3D" id="3.80.30.20">
    <property type="entry name" value="tm_1862 like domain"/>
    <property type="match status" value="1"/>
</dbReference>
<dbReference type="Pfam" id="PF04055">
    <property type="entry name" value="Radical_SAM"/>
    <property type="match status" value="1"/>
</dbReference>
<dbReference type="SUPFAM" id="SSF102114">
    <property type="entry name" value="Radical SAM enzymes"/>
    <property type="match status" value="1"/>
</dbReference>
<dbReference type="InterPro" id="IPR007197">
    <property type="entry name" value="rSAM"/>
</dbReference>
<dbReference type="InterPro" id="IPR006638">
    <property type="entry name" value="Elp3/MiaA/NifB-like_rSAM"/>
</dbReference>
<evidence type="ECO:0000256" key="3">
    <source>
        <dbReference type="ARBA" id="ARBA00022723"/>
    </source>
</evidence>
<dbReference type="Proteomes" id="UP000180246">
    <property type="component" value="Unassembled WGS sequence"/>
</dbReference>
<evidence type="ECO:0000256" key="6">
    <source>
        <dbReference type="HAMAP-Rule" id="MF_01251"/>
    </source>
</evidence>
<feature type="binding site" evidence="6">
    <location>
        <position position="368"/>
    </location>
    <ligand>
        <name>[4Fe-4S] cluster</name>
        <dbReference type="ChEBI" id="CHEBI:49883"/>
        <note>4Fe-4S-S-AdoMet</note>
    </ligand>
</feature>
<evidence type="ECO:0000313" key="9">
    <source>
        <dbReference type="Proteomes" id="UP000180246"/>
    </source>
</evidence>
<keyword evidence="3 6" id="KW-0479">Metal-binding</keyword>
<dbReference type="AlphaFoldDB" id="A0A1S2N598"/>
<dbReference type="EMBL" id="JRYB01000001">
    <property type="protein sequence ID" value="OIJ40258.1"/>
    <property type="molecule type" value="Genomic_DNA"/>
</dbReference>
<dbReference type="GO" id="GO:0051539">
    <property type="term" value="F:4 iron, 4 sulfur cluster binding"/>
    <property type="evidence" value="ECO:0007669"/>
    <property type="project" value="UniProtKB-KW"/>
</dbReference>
<dbReference type="InterPro" id="IPR023404">
    <property type="entry name" value="rSAM_horseshoe"/>
</dbReference>
<proteinExistence type="inferred from homology"/>
<name>A0A1S2N598_9BURK</name>
<dbReference type="PROSITE" id="PS51918">
    <property type="entry name" value="RADICAL_SAM"/>
    <property type="match status" value="1"/>
</dbReference>
<comment type="similarity">
    <text evidence="6">Belongs to the UPF0313 family.</text>
</comment>
<dbReference type="GO" id="GO:0003824">
    <property type="term" value="F:catalytic activity"/>
    <property type="evidence" value="ECO:0007669"/>
    <property type="project" value="InterPro"/>
</dbReference>
<keyword evidence="5 6" id="KW-0411">Iron-sulfur</keyword>
<dbReference type="SFLD" id="SFLDG01082">
    <property type="entry name" value="B12-binding_domain_containing"/>
    <property type="match status" value="1"/>
</dbReference>
<dbReference type="SFLD" id="SFLDG01069">
    <property type="entry name" value="UPF0313"/>
    <property type="match status" value="1"/>
</dbReference>
<dbReference type="PANTHER" id="PTHR32331:SF0">
    <property type="entry name" value="UPF0313 PROTEIN YGIQ"/>
    <property type="match status" value="1"/>
</dbReference>
<keyword evidence="4 6" id="KW-0408">Iron</keyword>
<evidence type="ECO:0000256" key="1">
    <source>
        <dbReference type="ARBA" id="ARBA00022485"/>
    </source>
</evidence>
<dbReference type="SMART" id="SM00729">
    <property type="entry name" value="Elp3"/>
    <property type="match status" value="1"/>
</dbReference>
<keyword evidence="1 6" id="KW-0004">4Fe-4S</keyword>
<evidence type="ECO:0000256" key="2">
    <source>
        <dbReference type="ARBA" id="ARBA00022691"/>
    </source>
</evidence>
<evidence type="ECO:0000259" key="7">
    <source>
        <dbReference type="PROSITE" id="PS51918"/>
    </source>
</evidence>
<dbReference type="SFLD" id="SFLDS00029">
    <property type="entry name" value="Radical_SAM"/>
    <property type="match status" value="1"/>
</dbReference>
<dbReference type="Pfam" id="PF11842">
    <property type="entry name" value="DUF3362"/>
    <property type="match status" value="1"/>
</dbReference>
<evidence type="ECO:0000313" key="8">
    <source>
        <dbReference type="EMBL" id="OIJ40258.1"/>
    </source>
</evidence>
<dbReference type="GO" id="GO:0005506">
    <property type="term" value="F:iron ion binding"/>
    <property type="evidence" value="ECO:0007669"/>
    <property type="project" value="UniProtKB-UniRule"/>
</dbReference>
<dbReference type="Pfam" id="PF08497">
    <property type="entry name" value="Radical_SAM_N"/>
    <property type="match status" value="1"/>
</dbReference>
<dbReference type="HAMAP" id="MF_01251">
    <property type="entry name" value="UPF0313"/>
    <property type="match status" value="1"/>
</dbReference>
<dbReference type="InterPro" id="IPR020612">
    <property type="entry name" value="Methylthiotransferase_CS"/>
</dbReference>
<dbReference type="InterPro" id="IPR013704">
    <property type="entry name" value="UPF0313_N"/>
</dbReference>
<dbReference type="NCBIfam" id="TIGR03904">
    <property type="entry name" value="SAM_YgiQ"/>
    <property type="match status" value="1"/>
</dbReference>
<comment type="cofactor">
    <cofactor evidence="6">
        <name>[4Fe-4S] cluster</name>
        <dbReference type="ChEBI" id="CHEBI:49883"/>
    </cofactor>
    <text evidence="6">Binds 1 [4Fe-4S] cluster. The cluster is coordinated with 3 cysteines and an exchangeable S-adenosyl-L-methionine.</text>
</comment>
<feature type="binding site" evidence="6">
    <location>
        <position position="365"/>
    </location>
    <ligand>
        <name>[4Fe-4S] cluster</name>
        <dbReference type="ChEBI" id="CHEBI:49883"/>
        <note>4Fe-4S-S-AdoMet</note>
    </ligand>
</feature>
<feature type="domain" description="Radical SAM core" evidence="7">
    <location>
        <begin position="347"/>
        <end position="612"/>
    </location>
</feature>
<comment type="caution">
    <text evidence="8">The sequence shown here is derived from an EMBL/GenBank/DDBJ whole genome shotgun (WGS) entry which is preliminary data.</text>
</comment>